<feature type="binding site" evidence="17">
    <location>
        <begin position="85"/>
        <end position="86"/>
    </location>
    <ligand>
        <name>beta-D-galactose</name>
        <dbReference type="ChEBI" id="CHEBI:27667"/>
    </ligand>
</feature>
<keyword evidence="13 14" id="KW-0119">Carbohydrate metabolism</keyword>
<reference evidence="18 19" key="1">
    <citation type="submission" date="2014-08" db="EMBL/GenBank/DDBJ databases">
        <title>Porphyromonas gulae strain:COT-052_OH1451 Genome sequencing.</title>
        <authorList>
            <person name="Wallis C."/>
            <person name="Deusch O."/>
            <person name="O'Flynn C."/>
            <person name="Davis I."/>
            <person name="Jospin G."/>
            <person name="Darling A.E."/>
            <person name="Coil D.A."/>
            <person name="Alexiev A."/>
            <person name="Horsfall A."/>
            <person name="Kirkwood N."/>
            <person name="Harris S."/>
            <person name="Eisen J.A."/>
        </authorList>
    </citation>
    <scope>NUCLEOTIDE SEQUENCE [LARGE SCALE GENOMIC DNA]</scope>
    <source>
        <strain evidence="19">COT-052 OH1451</strain>
    </source>
</reference>
<evidence type="ECO:0000256" key="9">
    <source>
        <dbReference type="ARBA" id="ARBA00022490"/>
    </source>
</evidence>
<evidence type="ECO:0000256" key="1">
    <source>
        <dbReference type="ARBA" id="ARBA00001614"/>
    </source>
</evidence>
<evidence type="ECO:0000313" key="19">
    <source>
        <dbReference type="Proteomes" id="UP000030130"/>
    </source>
</evidence>
<evidence type="ECO:0000256" key="13">
    <source>
        <dbReference type="ARBA" id="ARBA00023277"/>
    </source>
</evidence>
<dbReference type="Gene3D" id="2.70.98.10">
    <property type="match status" value="1"/>
</dbReference>
<evidence type="ECO:0000256" key="8">
    <source>
        <dbReference type="ARBA" id="ARBA00014165"/>
    </source>
</evidence>
<dbReference type="GO" id="GO:0004034">
    <property type="term" value="F:aldose 1-epimerase activity"/>
    <property type="evidence" value="ECO:0007669"/>
    <property type="project" value="UniProtKB-EC"/>
</dbReference>
<dbReference type="Proteomes" id="UP000030130">
    <property type="component" value="Unassembled WGS sequence"/>
</dbReference>
<feature type="active site" description="Proton donor" evidence="15">
    <location>
        <position position="182"/>
    </location>
</feature>
<dbReference type="RefSeq" id="WP_039422017.1">
    <property type="nucleotide sequence ID" value="NZ_JRAI01000079.1"/>
</dbReference>
<dbReference type="UniPathway" id="UPA00242"/>
<dbReference type="GO" id="GO:0033499">
    <property type="term" value="P:galactose catabolic process via UDP-galactose, Leloir pathway"/>
    <property type="evidence" value="ECO:0007669"/>
    <property type="project" value="TreeGrafter"/>
</dbReference>
<evidence type="ECO:0000256" key="6">
    <source>
        <dbReference type="ARBA" id="ARBA00011245"/>
    </source>
</evidence>
<dbReference type="EMBL" id="JRAI01000079">
    <property type="protein sequence ID" value="KGN84110.1"/>
    <property type="molecule type" value="Genomic_DNA"/>
</dbReference>
<evidence type="ECO:0000256" key="15">
    <source>
        <dbReference type="PIRSR" id="PIRSR005096-1"/>
    </source>
</evidence>
<evidence type="ECO:0000256" key="17">
    <source>
        <dbReference type="PIRSR" id="PIRSR005096-3"/>
    </source>
</evidence>
<evidence type="ECO:0000256" key="14">
    <source>
        <dbReference type="PIRNR" id="PIRNR005096"/>
    </source>
</evidence>
<dbReference type="InterPro" id="IPR018052">
    <property type="entry name" value="Ald1_epimerase_CS"/>
</dbReference>
<dbReference type="InterPro" id="IPR011013">
    <property type="entry name" value="Gal_mutarotase_sf_dom"/>
</dbReference>
<evidence type="ECO:0000256" key="11">
    <source>
        <dbReference type="ARBA" id="ARBA00022837"/>
    </source>
</evidence>
<dbReference type="PANTHER" id="PTHR10091:SF0">
    <property type="entry name" value="GALACTOSE MUTAROTASE"/>
    <property type="match status" value="1"/>
</dbReference>
<keyword evidence="11" id="KW-0106">Calcium</keyword>
<organism evidence="18 19">
    <name type="scientific">Porphyromonas gulae</name>
    <dbReference type="NCBI Taxonomy" id="111105"/>
    <lineage>
        <taxon>Bacteria</taxon>
        <taxon>Pseudomonadati</taxon>
        <taxon>Bacteroidota</taxon>
        <taxon>Bacteroidia</taxon>
        <taxon>Bacteroidales</taxon>
        <taxon>Porphyromonadaceae</taxon>
        <taxon>Porphyromonas</taxon>
    </lineage>
</organism>
<evidence type="ECO:0000256" key="3">
    <source>
        <dbReference type="ARBA" id="ARBA00004496"/>
    </source>
</evidence>
<dbReference type="NCBIfam" id="NF008277">
    <property type="entry name" value="PRK11055.1"/>
    <property type="match status" value="1"/>
</dbReference>
<dbReference type="Pfam" id="PF01263">
    <property type="entry name" value="Aldose_epim"/>
    <property type="match status" value="1"/>
</dbReference>
<sequence>MNQISLPQRSAFASCLNGKDVDLYHLTNGKGIDAYITNYGARIVSLIVPDKDGNRVDVVLGHDSLQEYIDSEEQYFGAVCGRYANRIARGSFSIDGRSYSLPINNGPNSLHGGISGFNTKVWEVKSAGPSSLVLEYVSADGEEGYPGELVVRIIYSVTDEGALHIDYRATADAPTVLNLTNHSYFNLSGAGDPSVHDHTLMIQARHYLPTDDTAIPYGEPAEVEGTPFDFITPHGIGDRIDSAMDQLIWAKGYDHTFIVDKPLGAYGFCCRCVSPKTGIVLDVYSTEPGMQVYTGNWMSGKLRGKSDRRYPARSAVCFETQHYPDSPNKPNYPTTLLRPGEVFESRTAFRFGTVE</sequence>
<dbReference type="PANTHER" id="PTHR10091">
    <property type="entry name" value="ALDOSE-1-EPIMERASE"/>
    <property type="match status" value="1"/>
</dbReference>
<dbReference type="OrthoDB" id="9779408at2"/>
<comment type="subunit">
    <text evidence="6">Monomer.</text>
</comment>
<evidence type="ECO:0000256" key="12">
    <source>
        <dbReference type="ARBA" id="ARBA00023235"/>
    </source>
</evidence>
<evidence type="ECO:0000256" key="4">
    <source>
        <dbReference type="ARBA" id="ARBA00005028"/>
    </source>
</evidence>
<dbReference type="InterPro" id="IPR014718">
    <property type="entry name" value="GH-type_carb-bd"/>
</dbReference>
<dbReference type="PIRSF" id="PIRSF005096">
    <property type="entry name" value="GALM"/>
    <property type="match status" value="1"/>
</dbReference>
<dbReference type="SUPFAM" id="SSF74650">
    <property type="entry name" value="Galactose mutarotase-like"/>
    <property type="match status" value="1"/>
</dbReference>
<proteinExistence type="inferred from homology"/>
<evidence type="ECO:0000313" key="18">
    <source>
        <dbReference type="EMBL" id="KGN84110.1"/>
    </source>
</evidence>
<dbReference type="GO" id="GO:0006006">
    <property type="term" value="P:glucose metabolic process"/>
    <property type="evidence" value="ECO:0007669"/>
    <property type="project" value="TreeGrafter"/>
</dbReference>
<dbReference type="CDD" id="cd09019">
    <property type="entry name" value="galactose_mutarotase_like"/>
    <property type="match status" value="1"/>
</dbReference>
<evidence type="ECO:0000256" key="7">
    <source>
        <dbReference type="ARBA" id="ARBA00013185"/>
    </source>
</evidence>
<dbReference type="FunFam" id="2.70.98.10:FF:000003">
    <property type="entry name" value="Aldose 1-epimerase"/>
    <property type="match status" value="1"/>
</dbReference>
<evidence type="ECO:0000256" key="16">
    <source>
        <dbReference type="PIRSR" id="PIRSR005096-2"/>
    </source>
</evidence>
<dbReference type="eggNOG" id="COG2017">
    <property type="taxonomic scope" value="Bacteria"/>
</dbReference>
<feature type="binding site" evidence="16">
    <location>
        <position position="254"/>
    </location>
    <ligand>
        <name>beta-D-galactose</name>
        <dbReference type="ChEBI" id="CHEBI:27667"/>
    </ligand>
</feature>
<feature type="binding site" evidence="17">
    <location>
        <begin position="182"/>
        <end position="184"/>
    </location>
    <ligand>
        <name>beta-D-galactose</name>
        <dbReference type="ChEBI" id="CHEBI:27667"/>
    </ligand>
</feature>
<name>A0A0A2F250_9PORP</name>
<dbReference type="STRING" id="111105.HR09_06810"/>
<dbReference type="AlphaFoldDB" id="A0A0A2F250"/>
<evidence type="ECO:0000256" key="10">
    <source>
        <dbReference type="ARBA" id="ARBA00022553"/>
    </source>
</evidence>
<dbReference type="InterPro" id="IPR047215">
    <property type="entry name" value="Galactose_mutarotase-like"/>
</dbReference>
<dbReference type="EC" id="5.1.3.3" evidence="7 14"/>
<evidence type="ECO:0000256" key="5">
    <source>
        <dbReference type="ARBA" id="ARBA00006206"/>
    </source>
</evidence>
<evidence type="ECO:0000256" key="2">
    <source>
        <dbReference type="ARBA" id="ARBA00001913"/>
    </source>
</evidence>
<gene>
    <name evidence="18" type="ORF">HR08_09605</name>
</gene>
<keyword evidence="12 14" id="KW-0413">Isomerase</keyword>
<dbReference type="GO" id="GO:0005737">
    <property type="term" value="C:cytoplasm"/>
    <property type="evidence" value="ECO:0007669"/>
    <property type="project" value="UniProtKB-SubCell"/>
</dbReference>
<dbReference type="PROSITE" id="PS00545">
    <property type="entry name" value="ALDOSE_1_EPIMERASE"/>
    <property type="match status" value="1"/>
</dbReference>
<protein>
    <recommendedName>
        <fullName evidence="8 14">Aldose 1-epimerase</fullName>
        <ecNumber evidence="7 14">5.1.3.3</ecNumber>
    </recommendedName>
</protein>
<keyword evidence="10" id="KW-0597">Phosphoprotein</keyword>
<keyword evidence="9" id="KW-0963">Cytoplasm</keyword>
<comment type="catalytic activity">
    <reaction evidence="1 14">
        <text>alpha-D-glucose = beta-D-glucose</text>
        <dbReference type="Rhea" id="RHEA:10264"/>
        <dbReference type="ChEBI" id="CHEBI:15903"/>
        <dbReference type="ChEBI" id="CHEBI:17925"/>
        <dbReference type="EC" id="5.1.3.3"/>
    </reaction>
</comment>
<accession>A0A0A2F250</accession>
<comment type="caution">
    <text evidence="18">The sequence shown here is derived from an EMBL/GenBank/DDBJ whole genome shotgun (WGS) entry which is preliminary data.</text>
</comment>
<dbReference type="GO" id="GO:0030246">
    <property type="term" value="F:carbohydrate binding"/>
    <property type="evidence" value="ECO:0007669"/>
    <property type="project" value="InterPro"/>
</dbReference>
<comment type="pathway">
    <text evidence="4 14">Carbohydrate metabolism; hexose metabolism.</text>
</comment>
<dbReference type="InterPro" id="IPR015443">
    <property type="entry name" value="Aldose_1-epimerase"/>
</dbReference>
<comment type="subcellular location">
    <subcellularLocation>
        <location evidence="3">Cytoplasm</location>
    </subcellularLocation>
</comment>
<comment type="similarity">
    <text evidence="5 14">Belongs to the aldose epimerase family.</text>
</comment>
<comment type="cofactor">
    <cofactor evidence="2">
        <name>Ca(2+)</name>
        <dbReference type="ChEBI" id="CHEBI:29108"/>
    </cofactor>
</comment>
<feature type="active site" description="Proton acceptor" evidence="15">
    <location>
        <position position="319"/>
    </location>
</feature>
<dbReference type="InterPro" id="IPR008183">
    <property type="entry name" value="Aldose_1/G6P_1-epimerase"/>
</dbReference>